<dbReference type="EMBL" id="JBHFQA010000007">
    <property type="protein sequence ID" value="KAL2095899.1"/>
    <property type="molecule type" value="Genomic_DNA"/>
</dbReference>
<comment type="caution">
    <text evidence="3">The sequence shown here is derived from an EMBL/GenBank/DDBJ whole genome shotgun (WGS) entry which is preliminary data.</text>
</comment>
<reference evidence="3 4" key="1">
    <citation type="submission" date="2024-09" db="EMBL/GenBank/DDBJ databases">
        <title>A chromosome-level genome assembly of Gray's grenadier anchovy, Coilia grayii.</title>
        <authorList>
            <person name="Fu Z."/>
        </authorList>
    </citation>
    <scope>NUCLEOTIDE SEQUENCE [LARGE SCALE GENOMIC DNA]</scope>
    <source>
        <strain evidence="3">G4</strain>
        <tissue evidence="3">Muscle</tissue>
    </source>
</reference>
<dbReference type="Pfam" id="PF17291">
    <property type="entry name" value="M60-like_N"/>
    <property type="match status" value="1"/>
</dbReference>
<accession>A0ABD1K9Y5</accession>
<dbReference type="FunFam" id="3.40.390.80:FF:000001">
    <property type="entry name" value="TRPM8 channel-associated factor 1"/>
    <property type="match status" value="1"/>
</dbReference>
<proteinExistence type="inferred from homology"/>
<dbReference type="Pfam" id="PF13402">
    <property type="entry name" value="Peptidase_M60"/>
    <property type="match status" value="1"/>
</dbReference>
<gene>
    <name evidence="3" type="ORF">ACEWY4_008047</name>
</gene>
<evidence type="ECO:0000313" key="3">
    <source>
        <dbReference type="EMBL" id="KAL2095899.1"/>
    </source>
</evidence>
<dbReference type="InterPro" id="IPR029062">
    <property type="entry name" value="Class_I_gatase-like"/>
</dbReference>
<dbReference type="InterPro" id="IPR031161">
    <property type="entry name" value="Peptidase_M60_dom"/>
</dbReference>
<protein>
    <recommendedName>
        <fullName evidence="2">Peptidase M60 domain-containing protein</fullName>
    </recommendedName>
</protein>
<evidence type="ECO:0000313" key="4">
    <source>
        <dbReference type="Proteomes" id="UP001591681"/>
    </source>
</evidence>
<comment type="similarity">
    <text evidence="1">Belongs to the TCAF family.</text>
</comment>
<dbReference type="InterPro" id="IPR035423">
    <property type="entry name" value="M60-like_N"/>
</dbReference>
<name>A0ABD1K9Y5_9TELE</name>
<dbReference type="Proteomes" id="UP001591681">
    <property type="component" value="Unassembled WGS sequence"/>
</dbReference>
<organism evidence="3 4">
    <name type="scientific">Coilia grayii</name>
    <name type="common">Gray's grenadier anchovy</name>
    <dbReference type="NCBI Taxonomy" id="363190"/>
    <lineage>
        <taxon>Eukaryota</taxon>
        <taxon>Metazoa</taxon>
        <taxon>Chordata</taxon>
        <taxon>Craniata</taxon>
        <taxon>Vertebrata</taxon>
        <taxon>Euteleostomi</taxon>
        <taxon>Actinopterygii</taxon>
        <taxon>Neopterygii</taxon>
        <taxon>Teleostei</taxon>
        <taxon>Clupei</taxon>
        <taxon>Clupeiformes</taxon>
        <taxon>Clupeoidei</taxon>
        <taxon>Engraulidae</taxon>
        <taxon>Coilinae</taxon>
        <taxon>Coilia</taxon>
    </lineage>
</organism>
<feature type="domain" description="Peptidase M60" evidence="2">
    <location>
        <begin position="734"/>
        <end position="1031"/>
    </location>
</feature>
<dbReference type="InterPro" id="IPR051244">
    <property type="entry name" value="TCAF"/>
</dbReference>
<keyword evidence="4" id="KW-1185">Reference proteome</keyword>
<evidence type="ECO:0000259" key="2">
    <source>
        <dbReference type="PROSITE" id="PS51723"/>
    </source>
</evidence>
<dbReference type="SMART" id="SM01276">
    <property type="entry name" value="M60-like"/>
    <property type="match status" value="1"/>
</dbReference>
<dbReference type="AlphaFoldDB" id="A0ABD1K9Y5"/>
<evidence type="ECO:0000256" key="1">
    <source>
        <dbReference type="ARBA" id="ARBA00009770"/>
    </source>
</evidence>
<dbReference type="PROSITE" id="PS51723">
    <property type="entry name" value="PEPTIDASE_M60"/>
    <property type="match status" value="1"/>
</dbReference>
<dbReference type="PANTHER" id="PTHR15730">
    <property type="entry name" value="EXPERIMENTAL AUTOIMMUNE PROSTATITIS ANTIGEN 2-RELATED"/>
    <property type="match status" value="1"/>
</dbReference>
<dbReference type="InterPro" id="IPR042279">
    <property type="entry name" value="Pep_M60_3"/>
</dbReference>
<dbReference type="SUPFAM" id="SSF52317">
    <property type="entry name" value="Class I glutamine amidotransferase-like"/>
    <property type="match status" value="1"/>
</dbReference>
<dbReference type="Gene3D" id="3.40.390.80">
    <property type="entry name" value="Peptidase M60, enhancin-like domain 2"/>
    <property type="match status" value="1"/>
</dbReference>
<sequence>MAREVAYSTMMRGIQELNFNKPSVPCQLLLNGHHAFPLAVNSKNQVIVAASCYGLGRIVVLGHEAYFWEFPDLVKNALGWLQPSPDRAKVGVHPSYKSILDNISSVDAEVCKFRDDLGVYVTDAYDVGRLSKELVSFLREGGGVLIGGQAWHWSHTHPQENVQLEFPGNRVCGVAGVNFTEHYGHRECVPIPSKMPFKWLSRGLQGAYSTIMRGVQELSFQEPSVPSELLLNGHHAFPLAVNTNDQVIMAASCYGLGRIVVLGHEAYLQDFPLVVKNALGWLQPSFDRAKVGVNPSCSGIVEKLSSVDAEVCQFKGDLGVYVTDVYNVGPVAKDLVNFLKAGGGLLLAGQAWHWSSTHPGEKVLLNFPGNQVCGVAGIYITENYGRHGEIAVPSELPLKWCSTLTVAKEDLEFLLKNVSEFDTRSDAVLSEVLVHGPLAFPIGTTPEGRAFLAGAHYGLGRVIVISHEVLIALKPLSTFFQQALQWLDNGRSGTVGIVPRLRRATDPLTKSGLSCQVTDFKDDLSVYVCTSYSDDHCKEIQRFVAEGGGLLIGGHAWYWATSNKGAEALLKYPGNRILNQMGLSILPNTLGAGLYNAQSGKELAEVYQFRQFLPLFADYMTQNQSLSEDQRGCLKKMRRDCANYLSMSAHHCASYSSVLETLTDVVKSGKVPQVSKSRPVSKPEDRLLLEFAREMCKMCPDPEALLPYIIKDRIALATVSNTKLRISAITSGQEEWISTGLYLSPGMRTDIEFPQEIVRKGWRVRIGCQSDNLRKAVVLKRAPVVCESFPVDNDILQVWNLWGGLIYLVAPRQCEVMDAEVVVQKAVRAPYYKSGETSVNDWVNTIRHEPAPWAELEFENLIITLDSEMIRELKRPDLVAAQWDAIMKAVADLAAKPTMFSRKERFVADVQISAGFMHSGYPIMMQTRSAPDLLKLTDKKDPWGPLHELGHNQQRGVWEIRPHTSEATCNLWSVYVCETVLHLHRSKSHGALQPSKRLVRIQNYVKGGRNLKDWSVWVALETYLQLQEQFGWDALKKVFAAYLDMDGVPKDNDGKMNTYAETFSKVVNRNLTSFFKAWGWPITAETERKLSDLPVWSDHPMAQYA</sequence>
<dbReference type="Gene3D" id="1.10.390.30">
    <property type="entry name" value="Peptidase M60, enhancin-like domain 3"/>
    <property type="match status" value="1"/>
</dbReference>
<dbReference type="PANTHER" id="PTHR15730:SF5">
    <property type="entry name" value="SI:CH211-210B2.2-RELATED"/>
    <property type="match status" value="1"/>
</dbReference>